<dbReference type="InterPro" id="IPR011013">
    <property type="entry name" value="Gal_mutarotase_sf_dom"/>
</dbReference>
<keyword evidence="10" id="KW-1185">Reference proteome</keyword>
<keyword evidence="4" id="KW-0479">Metal-binding</keyword>
<dbReference type="GO" id="GO:0016757">
    <property type="term" value="F:glycosyltransferase activity"/>
    <property type="evidence" value="ECO:0007669"/>
    <property type="project" value="UniProtKB-ARBA"/>
</dbReference>
<sequence length="980" mass="110991">MALDTWSLEETGFDEMYIAQGESLFSIGNGYIGYRGFPCEREPAHHSGCFINGFYEISPIHYGEDAYGFARLNQTMLDLPDCRYLVIFIDGRQINVSDERVKFYRRRLDFRTGILEQHMQWLTDEGKLVHITWETLLSMQQHHIGATRVRIHCDTDVHATLHSTIGMPVQRANTELDPRMGSTLSGSSLVCEDCGYYAEGEEARPGFQASFKTVESALSLSCGAVHESSQPLQTERGDLEEESLPVLTFSWSGADLSFTKYFYYHTSGRPGETLPLELAQQYREEIATSSWQTLVEMQRSWYESFWSHADIEITGDEKLQQALRFNFFQLQQSTGRDGMSALAAKGLTGNGYEGHYFWDTEIYGMALFNHTLPDTARALIKYRISTLDRARARAREMNQKGALYPWRTINGLEASAYFPAGTAQYHINADIAYAIFQYLEVTGDDTILEEGAAEVLIETARLFLDLGFFNPEKGGQFCINEVTGPDEYSALSDNNCYTNVMVQHHFEGVVQLASRLQNENAKLWDRLVEKLSITDDEMSLFARASEHMYVPYDRKRGIHMQDDYFLNKEVWDVAKRGEIRHPMLLHYHPLVIYRHQVIKQADTVLGMLLQHHRFPWYQRKRNFAFYEPLTTGDSSLSACIQGIVAYDCGFLDLGSSYIRQTALMDIEDLHHNTKDGLHTASMAGSWMAIVYGLGGFRMQKGVPSFRPQLPVELQRLKFHLTFKGVVLTVTIEPEITTYEAKGGTLTVLHRSEVLTVGKEAVQCSTRAACKAVIFDLDGVITSTDEYHYRAWKRLADTHGWEFDEKINQKLRGISRRQSLQVILDHNQVSVTEEQMQEFTNQKNIWYRESLEELSPKDILPGIPELLERLKQHSVYTAIASASRNAPFILDRLGLSDSFDAVVPASEVVQGKPDPEVFARAADMLGLYPEECTGVEDASAGITAIKEALMRTVGVGSAVDPALCDAHVLDTADLTVDMLLW</sequence>
<dbReference type="PANTHER" id="PTHR11051">
    <property type="entry name" value="GLYCOSYL HYDROLASE-RELATED"/>
    <property type="match status" value="1"/>
</dbReference>
<feature type="domain" description="Glycoside hydrolase family 65 C-terminal" evidence="7">
    <location>
        <begin position="696"/>
        <end position="756"/>
    </location>
</feature>
<gene>
    <name evidence="9" type="primary">pgmB</name>
    <name evidence="9" type="ORF">DYP60_09690</name>
</gene>
<feature type="binding site" evidence="3">
    <location>
        <position position="842"/>
    </location>
    <ligand>
        <name>substrate</name>
    </ligand>
</feature>
<dbReference type="SFLD" id="SFLDG01129">
    <property type="entry name" value="C1.5:_HAD__Beta-PGM__Phosphata"/>
    <property type="match status" value="1"/>
</dbReference>
<dbReference type="SFLD" id="SFLDG01135">
    <property type="entry name" value="C1.5.6:_HAD__Beta-PGM__Phospha"/>
    <property type="match status" value="1"/>
</dbReference>
<accession>A0A372MH13</accession>
<dbReference type="Gene3D" id="1.50.10.10">
    <property type="match status" value="1"/>
</dbReference>
<dbReference type="Gene3D" id="2.70.98.40">
    <property type="entry name" value="Glycoside hydrolase, family 65, N-terminal domain"/>
    <property type="match status" value="1"/>
</dbReference>
<name>A0A372MH13_9SPIR</name>
<evidence type="ECO:0000256" key="2">
    <source>
        <dbReference type="PIRSR" id="PIRSR610972-1"/>
    </source>
</evidence>
<feature type="domain" description="Glycoside hydrolase family 65 N-terminal" evidence="8">
    <location>
        <begin position="10"/>
        <end position="267"/>
    </location>
</feature>
<feature type="site" description="Important for catalytic activity and assists the phosphoryl transfer reaction to Asp8 by balancing charge and orienting the reacting groups" evidence="5">
    <location>
        <position position="911"/>
    </location>
</feature>
<feature type="site" description="Important for catalytic activity and assists the phosphoryl transfer reaction to Asp8 by balancing charge and orienting the reacting groups" evidence="5">
    <location>
        <position position="880"/>
    </location>
</feature>
<dbReference type="AlphaFoldDB" id="A0A372MH13"/>
<dbReference type="EC" id="5.4.2.6" evidence="9"/>
<dbReference type="EMBL" id="QUWK01000009">
    <property type="protein sequence ID" value="RFU94460.1"/>
    <property type="molecule type" value="Genomic_DNA"/>
</dbReference>
<evidence type="ECO:0000256" key="3">
    <source>
        <dbReference type="PIRSR" id="PIRSR610972-2"/>
    </source>
</evidence>
<dbReference type="Pfam" id="PF03632">
    <property type="entry name" value="Glyco_hydro_65m"/>
    <property type="match status" value="1"/>
</dbReference>
<organism evidence="9 10">
    <name type="scientific">Sphaerochaeta halotolerans</name>
    <dbReference type="NCBI Taxonomy" id="2293840"/>
    <lineage>
        <taxon>Bacteria</taxon>
        <taxon>Pseudomonadati</taxon>
        <taxon>Spirochaetota</taxon>
        <taxon>Spirochaetia</taxon>
        <taxon>Spirochaetales</taxon>
        <taxon>Sphaerochaetaceae</taxon>
        <taxon>Sphaerochaeta</taxon>
    </lineage>
</organism>
<protein>
    <submittedName>
        <fullName evidence="9">Beta-phosphoglucomutase</fullName>
        <ecNumber evidence="9">5.4.2.6</ecNumber>
    </submittedName>
</protein>
<dbReference type="Pfam" id="PF03633">
    <property type="entry name" value="Glyco_hydro_65C"/>
    <property type="match status" value="1"/>
</dbReference>
<feature type="binding site" evidence="3">
    <location>
        <position position="911"/>
    </location>
    <ligand>
        <name>substrate</name>
    </ligand>
</feature>
<dbReference type="SFLD" id="SFLDS00003">
    <property type="entry name" value="Haloacid_Dehalogenase"/>
    <property type="match status" value="1"/>
</dbReference>
<evidence type="ECO:0000259" key="7">
    <source>
        <dbReference type="Pfam" id="PF03633"/>
    </source>
</evidence>
<dbReference type="GO" id="GO:0030246">
    <property type="term" value="F:carbohydrate binding"/>
    <property type="evidence" value="ECO:0007669"/>
    <property type="project" value="InterPro"/>
</dbReference>
<dbReference type="GO" id="GO:0008801">
    <property type="term" value="F:beta-phosphoglucomutase activity"/>
    <property type="evidence" value="ECO:0007669"/>
    <property type="project" value="UniProtKB-EC"/>
</dbReference>
<feature type="binding site" evidence="3">
    <location>
        <position position="818"/>
    </location>
    <ligand>
        <name>substrate</name>
    </ligand>
</feature>
<feature type="binding site" evidence="4">
    <location>
        <position position="935"/>
    </location>
    <ligand>
        <name>Mg(2+)</name>
        <dbReference type="ChEBI" id="CHEBI:18420"/>
    </ligand>
</feature>
<dbReference type="CDD" id="cd02598">
    <property type="entry name" value="HAD_BPGM"/>
    <property type="match status" value="1"/>
</dbReference>
<reference evidence="10" key="1">
    <citation type="submission" date="2018-08" db="EMBL/GenBank/DDBJ databases">
        <authorList>
            <person name="Grouzdev D.S."/>
            <person name="Krutkina M.S."/>
        </authorList>
    </citation>
    <scope>NUCLEOTIDE SEQUENCE [LARGE SCALE GENOMIC DNA]</scope>
    <source>
        <strain evidence="10">4-11</strain>
    </source>
</reference>
<feature type="binding site" evidence="3">
    <location>
        <begin position="775"/>
        <end position="777"/>
    </location>
    <ligand>
        <name>substrate</name>
    </ligand>
</feature>
<dbReference type="Gene3D" id="3.40.50.1000">
    <property type="entry name" value="HAD superfamily/HAD-like"/>
    <property type="match status" value="1"/>
</dbReference>
<feature type="active site" description="Nucleophile" evidence="2">
    <location>
        <position position="775"/>
    </location>
</feature>
<proteinExistence type="inferred from homology"/>
<dbReference type="InterPro" id="IPR005194">
    <property type="entry name" value="Glyco_hydro_65_C"/>
</dbReference>
<dbReference type="GO" id="GO:0005975">
    <property type="term" value="P:carbohydrate metabolic process"/>
    <property type="evidence" value="ECO:0007669"/>
    <property type="project" value="InterPro"/>
</dbReference>
<dbReference type="InterPro" id="IPR036412">
    <property type="entry name" value="HAD-like_sf"/>
</dbReference>
<dbReference type="PRINTS" id="PR00413">
    <property type="entry name" value="HADHALOGNASE"/>
</dbReference>
<feature type="domain" description="Glycoside hydrolase family 65 central catalytic" evidence="6">
    <location>
        <begin position="324"/>
        <end position="687"/>
    </location>
</feature>
<dbReference type="Proteomes" id="UP000264002">
    <property type="component" value="Unassembled WGS sequence"/>
</dbReference>
<evidence type="ECO:0000259" key="8">
    <source>
        <dbReference type="Pfam" id="PF03636"/>
    </source>
</evidence>
<dbReference type="GO" id="GO:0000287">
    <property type="term" value="F:magnesium ion binding"/>
    <property type="evidence" value="ECO:0007669"/>
    <property type="project" value="InterPro"/>
</dbReference>
<dbReference type="Gene3D" id="2.60.420.10">
    <property type="entry name" value="Maltose phosphorylase, domain 3"/>
    <property type="match status" value="1"/>
</dbReference>
<dbReference type="SUPFAM" id="SSF48208">
    <property type="entry name" value="Six-hairpin glycosidases"/>
    <property type="match status" value="1"/>
</dbReference>
<dbReference type="InterPro" id="IPR023198">
    <property type="entry name" value="PGP-like_dom2"/>
</dbReference>
<dbReference type="NCBIfam" id="TIGR02009">
    <property type="entry name" value="PGMB-YQAB-SF"/>
    <property type="match status" value="1"/>
</dbReference>
<feature type="binding site" evidence="3">
    <location>
        <position position="791"/>
    </location>
    <ligand>
        <name>substrate</name>
    </ligand>
</feature>
<feature type="binding site" evidence="4">
    <location>
        <position position="777"/>
    </location>
    <ligand>
        <name>Mg(2+)</name>
        <dbReference type="ChEBI" id="CHEBI:18420"/>
    </ligand>
</feature>
<keyword evidence="9" id="KW-0413">Isomerase</keyword>
<evidence type="ECO:0000256" key="1">
    <source>
        <dbReference type="ARBA" id="ARBA00006171"/>
    </source>
</evidence>
<dbReference type="InterPro" id="IPR037018">
    <property type="entry name" value="GH65_N"/>
</dbReference>
<evidence type="ECO:0000259" key="6">
    <source>
        <dbReference type="Pfam" id="PF03632"/>
    </source>
</evidence>
<comment type="similarity">
    <text evidence="1">Belongs to the HAD-like hydrolase superfamily. CbbY/CbbZ/Gph/YieH family.</text>
</comment>
<comment type="caution">
    <text evidence="9">The sequence shown here is derived from an EMBL/GenBank/DDBJ whole genome shotgun (WGS) entry which is preliminary data.</text>
</comment>
<evidence type="ECO:0000313" key="10">
    <source>
        <dbReference type="Proteomes" id="UP000264002"/>
    </source>
</evidence>
<feature type="binding site" evidence="4">
    <location>
        <position position="775"/>
    </location>
    <ligand>
        <name>Mg(2+)</name>
        <dbReference type="ChEBI" id="CHEBI:18420"/>
    </ligand>
</feature>
<comment type="cofactor">
    <cofactor evidence="4">
        <name>Mg(2+)</name>
        <dbReference type="ChEBI" id="CHEBI:18420"/>
    </cofactor>
    <text evidence="4">Binds 2 magnesium ions per subunit.</text>
</comment>
<dbReference type="SUPFAM" id="SSF74650">
    <property type="entry name" value="Galactose mutarotase-like"/>
    <property type="match status" value="1"/>
</dbReference>
<dbReference type="GO" id="GO:0004553">
    <property type="term" value="F:hydrolase activity, hydrolyzing O-glycosyl compounds"/>
    <property type="evidence" value="ECO:0007669"/>
    <property type="project" value="TreeGrafter"/>
</dbReference>
<keyword evidence="4" id="KW-0460">Magnesium</keyword>
<dbReference type="NCBIfam" id="TIGR01990">
    <property type="entry name" value="bPGM"/>
    <property type="match status" value="1"/>
</dbReference>
<dbReference type="InterPro" id="IPR023214">
    <property type="entry name" value="HAD_sf"/>
</dbReference>
<dbReference type="InterPro" id="IPR005196">
    <property type="entry name" value="Glyco_hydro_65_N"/>
</dbReference>
<evidence type="ECO:0000256" key="5">
    <source>
        <dbReference type="PIRSR" id="PIRSR610972-4"/>
    </source>
</evidence>
<feature type="binding site" evidence="3">
    <location>
        <begin position="880"/>
        <end position="884"/>
    </location>
    <ligand>
        <name>substrate</name>
    </ligand>
</feature>
<dbReference type="Pfam" id="PF03636">
    <property type="entry name" value="Glyco_hydro_65N"/>
    <property type="match status" value="1"/>
</dbReference>
<feature type="binding site" evidence="3">
    <location>
        <begin position="810"/>
        <end position="815"/>
    </location>
    <ligand>
        <name>substrate</name>
    </ligand>
</feature>
<dbReference type="InterPro" id="IPR012341">
    <property type="entry name" value="6hp_glycosidase-like_sf"/>
</dbReference>
<dbReference type="InterPro" id="IPR006439">
    <property type="entry name" value="HAD-SF_hydro_IA"/>
</dbReference>
<feature type="binding site" evidence="4">
    <location>
        <position position="936"/>
    </location>
    <ligand>
        <name>Mg(2+)</name>
        <dbReference type="ChEBI" id="CHEBI:18420"/>
    </ligand>
</feature>
<dbReference type="Gene3D" id="1.10.150.240">
    <property type="entry name" value="Putative phosphatase, domain 2"/>
    <property type="match status" value="1"/>
</dbReference>
<dbReference type="InterPro" id="IPR010972">
    <property type="entry name" value="Beta-PGM"/>
</dbReference>
<dbReference type="InterPro" id="IPR008928">
    <property type="entry name" value="6-hairpin_glycosidase_sf"/>
</dbReference>
<dbReference type="Pfam" id="PF00702">
    <property type="entry name" value="Hydrolase"/>
    <property type="match status" value="1"/>
</dbReference>
<feature type="active site" description="Proton donor/acceptor" evidence="2">
    <location>
        <position position="777"/>
    </location>
</feature>
<evidence type="ECO:0000256" key="4">
    <source>
        <dbReference type="PIRSR" id="PIRSR610972-3"/>
    </source>
</evidence>
<dbReference type="NCBIfam" id="TIGR01509">
    <property type="entry name" value="HAD-SF-IA-v3"/>
    <property type="match status" value="1"/>
</dbReference>
<dbReference type="InterPro" id="IPR005195">
    <property type="entry name" value="Glyco_hydro_65_M"/>
</dbReference>
<dbReference type="PANTHER" id="PTHR11051:SF13">
    <property type="entry name" value="GLYCOSYL TRANSFERASE"/>
    <property type="match status" value="1"/>
</dbReference>
<evidence type="ECO:0000313" key="9">
    <source>
        <dbReference type="EMBL" id="RFU94460.1"/>
    </source>
</evidence>
<dbReference type="SUPFAM" id="SSF56784">
    <property type="entry name" value="HAD-like"/>
    <property type="match status" value="1"/>
</dbReference>
<reference evidence="9 10" key="2">
    <citation type="submission" date="2018-09" db="EMBL/GenBank/DDBJ databases">
        <title>Genome of Sphaerochaeta halotolerans strain 4-11.</title>
        <authorList>
            <person name="Nazina T.N."/>
            <person name="Sokolova D.S."/>
        </authorList>
    </citation>
    <scope>NUCLEOTIDE SEQUENCE [LARGE SCALE GENOMIC DNA]</scope>
    <source>
        <strain evidence="9 10">4-11</strain>
    </source>
</reference>
<dbReference type="RefSeq" id="WP_117330798.1">
    <property type="nucleotide sequence ID" value="NZ_QUWK01000009.1"/>
</dbReference>
<dbReference type="InterPro" id="IPR010976">
    <property type="entry name" value="B-phosphoglucomutase_hydrolase"/>
</dbReference>